<feature type="chain" id="PRO_5036972389" evidence="1">
    <location>
        <begin position="26"/>
        <end position="237"/>
    </location>
</feature>
<dbReference type="RefSeq" id="XP_047736207.1">
    <property type="nucleotide sequence ID" value="XM_047880251.1"/>
</dbReference>
<evidence type="ECO:0000256" key="1">
    <source>
        <dbReference type="SAM" id="SignalP"/>
    </source>
</evidence>
<name>A0A979FHJ9_HYAAZ</name>
<feature type="signal peptide" evidence="1">
    <location>
        <begin position="1"/>
        <end position="25"/>
    </location>
</feature>
<dbReference type="OrthoDB" id="6403330at2759"/>
<sequence length="237" mass="26459">MGAAEVVAWCLLVSWLPASVVGVWSHRYDLLSFYGYWIAHPNETSLVYSPRSCRALCVLDEGCSASSASPSDKRGEFECRVSHVAEAHRTIFPHADSVAFIKERKPKLFFWSDGKDFTPSGFSNLCSSKGGKLGIISTIQDIEYIKNNIMAEVDDQYGFFIPLVGKKVNGTASQVRWLEVEHGVDDTYHPLNLFFSDSSSDNGLVCHKISSRNGLTLRRINCGIGSREKLLCYKYQD</sequence>
<accession>A0A979FHJ9</accession>
<dbReference type="Proteomes" id="UP000694843">
    <property type="component" value="Unplaced"/>
</dbReference>
<keyword evidence="1" id="KW-0732">Signal</keyword>
<keyword evidence="2" id="KW-1185">Reference proteome</keyword>
<reference evidence="3" key="1">
    <citation type="submission" date="2025-08" db="UniProtKB">
        <authorList>
            <consortium name="RefSeq"/>
        </authorList>
    </citation>
    <scope>IDENTIFICATION</scope>
    <source>
        <tissue evidence="3">Whole organism</tissue>
    </source>
</reference>
<evidence type="ECO:0000313" key="2">
    <source>
        <dbReference type="Proteomes" id="UP000694843"/>
    </source>
</evidence>
<organism evidence="2 3">
    <name type="scientific">Hyalella azteca</name>
    <name type="common">Amphipod</name>
    <dbReference type="NCBI Taxonomy" id="294128"/>
    <lineage>
        <taxon>Eukaryota</taxon>
        <taxon>Metazoa</taxon>
        <taxon>Ecdysozoa</taxon>
        <taxon>Arthropoda</taxon>
        <taxon>Crustacea</taxon>
        <taxon>Multicrustacea</taxon>
        <taxon>Malacostraca</taxon>
        <taxon>Eumalacostraca</taxon>
        <taxon>Peracarida</taxon>
        <taxon>Amphipoda</taxon>
        <taxon>Senticaudata</taxon>
        <taxon>Talitrida</taxon>
        <taxon>Talitroidea</taxon>
        <taxon>Hyalellidae</taxon>
        <taxon>Hyalella</taxon>
    </lineage>
</organism>
<evidence type="ECO:0000313" key="3">
    <source>
        <dbReference type="RefSeq" id="XP_047736207.1"/>
    </source>
</evidence>
<gene>
    <name evidence="3" type="primary">LOC108679331</name>
</gene>
<proteinExistence type="predicted"/>
<protein>
    <submittedName>
        <fullName evidence="3">Uncharacterized protein LOC108679331</fullName>
    </submittedName>
</protein>
<dbReference type="GeneID" id="108679331"/>
<dbReference type="AlphaFoldDB" id="A0A979FHJ9"/>
<dbReference type="KEGG" id="hazt:108679331"/>